<gene>
    <name evidence="7" type="ORF">DES51_10916</name>
</gene>
<dbReference type="Gene3D" id="1.10.10.10">
    <property type="entry name" value="Winged helix-like DNA-binding domain superfamily/Winged helix DNA-binding domain"/>
    <property type="match status" value="1"/>
</dbReference>
<dbReference type="PROSITE" id="PS51094">
    <property type="entry name" value="PTS_EIIA_TYPE_2"/>
    <property type="match status" value="1"/>
</dbReference>
<dbReference type="InterPro" id="IPR036634">
    <property type="entry name" value="PRD_sf"/>
</dbReference>
<evidence type="ECO:0000259" key="5">
    <source>
        <dbReference type="PROSITE" id="PS51094"/>
    </source>
</evidence>
<accession>A0A318KPW7</accession>
<evidence type="ECO:0000256" key="4">
    <source>
        <dbReference type="ARBA" id="ARBA00023163"/>
    </source>
</evidence>
<dbReference type="InterPro" id="IPR011608">
    <property type="entry name" value="PRD"/>
</dbReference>
<evidence type="ECO:0000259" key="6">
    <source>
        <dbReference type="PROSITE" id="PS51372"/>
    </source>
</evidence>
<dbReference type="RefSeq" id="WP_022938960.1">
    <property type="nucleotide sequence ID" value="NZ_CABKRQ010000007.1"/>
</dbReference>
<keyword evidence="3" id="KW-0010">Activator</keyword>
<dbReference type="InterPro" id="IPR016152">
    <property type="entry name" value="PTrfase/Anion_transptr"/>
</dbReference>
<dbReference type="PANTHER" id="PTHR30185:SF12">
    <property type="entry name" value="TRANSCRIPTIONAL REGULATOR MANR"/>
    <property type="match status" value="1"/>
</dbReference>
<evidence type="ECO:0000313" key="7">
    <source>
        <dbReference type="EMBL" id="PXX77765.1"/>
    </source>
</evidence>
<evidence type="ECO:0000256" key="2">
    <source>
        <dbReference type="ARBA" id="ARBA00023015"/>
    </source>
</evidence>
<dbReference type="STRING" id="1034346.GCA_000313565_02677"/>
<dbReference type="Pfam" id="PF05043">
    <property type="entry name" value="Mga"/>
    <property type="match status" value="1"/>
</dbReference>
<dbReference type="GO" id="GO:0006355">
    <property type="term" value="P:regulation of DNA-templated transcription"/>
    <property type="evidence" value="ECO:0007669"/>
    <property type="project" value="InterPro"/>
</dbReference>
<dbReference type="PANTHER" id="PTHR30185">
    <property type="entry name" value="CRYPTIC BETA-GLUCOSIDE BGL OPERON ANTITERMINATOR"/>
    <property type="match status" value="1"/>
</dbReference>
<dbReference type="InterPro" id="IPR050661">
    <property type="entry name" value="BglG_antiterminators"/>
</dbReference>
<reference evidence="7 8" key="1">
    <citation type="submission" date="2018-05" db="EMBL/GenBank/DDBJ databases">
        <title>Genomic Encyclopedia of Type Strains, Phase IV (KMG-IV): sequencing the most valuable type-strain genomes for metagenomic binning, comparative biology and taxonomic classification.</title>
        <authorList>
            <person name="Goeker M."/>
        </authorList>
    </citation>
    <scope>NUCLEOTIDE SEQUENCE [LARGE SCALE GENOMIC DNA]</scope>
    <source>
        <strain evidence="7 8">JC118</strain>
    </source>
</reference>
<dbReference type="Proteomes" id="UP000247612">
    <property type="component" value="Unassembled WGS sequence"/>
</dbReference>
<organism evidence="7 8">
    <name type="scientific">Dielma fastidiosa</name>
    <dbReference type="NCBI Taxonomy" id="1034346"/>
    <lineage>
        <taxon>Bacteria</taxon>
        <taxon>Bacillati</taxon>
        <taxon>Bacillota</taxon>
        <taxon>Erysipelotrichia</taxon>
        <taxon>Erysipelotrichales</taxon>
        <taxon>Erysipelotrichaceae</taxon>
        <taxon>Dielma</taxon>
    </lineage>
</organism>
<keyword evidence="4" id="KW-0804">Transcription</keyword>
<dbReference type="AlphaFoldDB" id="A0A318KPW7"/>
<dbReference type="Gene3D" id="3.40.930.10">
    <property type="entry name" value="Mannitol-specific EII, Chain A"/>
    <property type="match status" value="1"/>
</dbReference>
<dbReference type="EMBL" id="QJKH01000009">
    <property type="protein sequence ID" value="PXX77765.1"/>
    <property type="molecule type" value="Genomic_DNA"/>
</dbReference>
<dbReference type="InterPro" id="IPR007737">
    <property type="entry name" value="Mga_HTH"/>
</dbReference>
<feature type="domain" description="PRD" evidence="6">
    <location>
        <begin position="173"/>
        <end position="276"/>
    </location>
</feature>
<dbReference type="Gene3D" id="1.10.1790.10">
    <property type="entry name" value="PRD domain"/>
    <property type="match status" value="2"/>
</dbReference>
<keyword evidence="1" id="KW-0677">Repeat</keyword>
<keyword evidence="8" id="KW-1185">Reference proteome</keyword>
<evidence type="ECO:0000256" key="3">
    <source>
        <dbReference type="ARBA" id="ARBA00023159"/>
    </source>
</evidence>
<comment type="caution">
    <text evidence="7">The sequence shown here is derived from an EMBL/GenBank/DDBJ whole genome shotgun (WGS) entry which is preliminary data.</text>
</comment>
<evidence type="ECO:0000256" key="1">
    <source>
        <dbReference type="ARBA" id="ARBA00022737"/>
    </source>
</evidence>
<feature type="domain" description="PRD" evidence="6">
    <location>
        <begin position="286"/>
        <end position="393"/>
    </location>
</feature>
<protein>
    <submittedName>
        <fullName evidence="7">Transcriptional antiterminator</fullName>
    </submittedName>
</protein>
<name>A0A318KPW7_9FIRM</name>
<feature type="domain" description="PTS EIIA type-2" evidence="5">
    <location>
        <begin position="497"/>
        <end position="635"/>
    </location>
</feature>
<dbReference type="Pfam" id="PF00359">
    <property type="entry name" value="PTS_EIIA_2"/>
    <property type="match status" value="1"/>
</dbReference>
<sequence length="635" mass="73225">MLNKTQVDLIELLNDQKVSSSNYLADCLQVSKRSIISYVKKINETYPTLILSNNKGYYINNELLSQIIDDFPTIVSAEPSERISYIILQLLTGTRDSINITNIGYELYYSETTIRSDLYKIKEMVEAYELTISFNYNTATISGPEQKKREFLFSTLFNDADQNVYNLETIQAAFPGYDFNKIQTILSEIIAKYHYTMSDYAFLNTLYHIGIAMNRISHNHILDRELYLKFVRNHNFTIAREICAKLSKAFQISFPEIEIMQIALLMAAIVVNNDRSEITIDNLKENLWAGCYNLVIQVADNMKHFYNIDLYDDADNFVNFALHIRSLIHRLTATISIKNPYLKDIKYRHPAIYDCAVYIANTIQYNYPIIVSEDEIAYLALYIGSIFENKKSHNSKLKVLFVLPNYYNINQDLYQFYSDQFDKYITSNCISHLDSELDLEPYDLIISTSKLNHYDLKIPFLLISPIKSDQDRKIIYRTIDDIRKEKHKSKLKNNCIHLMKDEYFYLDPAGIPDRDAALDLMIQPLIKDGSVSDDFKQQVLKREQLSDTVIGIAAVPHSMNSNAAASSLSILISQAPIAWGNNSVKVILLFASAADEYLSTYGDIISFLSEKLQEKAFIRKLTHCRCCQDFVDLLI</sequence>
<dbReference type="InterPro" id="IPR002178">
    <property type="entry name" value="PTS_EIIA_type-2_dom"/>
</dbReference>
<keyword evidence="2" id="KW-0805">Transcription regulation</keyword>
<dbReference type="Pfam" id="PF00874">
    <property type="entry name" value="PRD"/>
    <property type="match status" value="2"/>
</dbReference>
<dbReference type="PROSITE" id="PS51372">
    <property type="entry name" value="PRD_2"/>
    <property type="match status" value="2"/>
</dbReference>
<evidence type="ECO:0000313" key="8">
    <source>
        <dbReference type="Proteomes" id="UP000247612"/>
    </source>
</evidence>
<dbReference type="SUPFAM" id="SSF63520">
    <property type="entry name" value="PTS-regulatory domain, PRD"/>
    <property type="match status" value="2"/>
</dbReference>
<dbReference type="OrthoDB" id="3175596at2"/>
<dbReference type="SUPFAM" id="SSF55804">
    <property type="entry name" value="Phoshotransferase/anion transport protein"/>
    <property type="match status" value="1"/>
</dbReference>
<dbReference type="InterPro" id="IPR036388">
    <property type="entry name" value="WH-like_DNA-bd_sf"/>
</dbReference>
<proteinExistence type="predicted"/>